<organism evidence="14 15">
    <name type="scientific">Bacillus cereus</name>
    <dbReference type="NCBI Taxonomy" id="1396"/>
    <lineage>
        <taxon>Bacteria</taxon>
        <taxon>Bacillati</taxon>
        <taxon>Bacillota</taxon>
        <taxon>Bacilli</taxon>
        <taxon>Bacillales</taxon>
        <taxon>Bacillaceae</taxon>
        <taxon>Bacillus</taxon>
        <taxon>Bacillus cereus group</taxon>
    </lineage>
</organism>
<evidence type="ECO:0000259" key="12">
    <source>
        <dbReference type="PROSITE" id="PS51371"/>
    </source>
</evidence>
<evidence type="ECO:0008006" key="16">
    <source>
        <dbReference type="Google" id="ProtNLM"/>
    </source>
</evidence>
<evidence type="ECO:0000256" key="1">
    <source>
        <dbReference type="ARBA" id="ARBA00004651"/>
    </source>
</evidence>
<dbReference type="Gene3D" id="3.10.580.10">
    <property type="entry name" value="CBS-domain"/>
    <property type="match status" value="1"/>
</dbReference>
<keyword evidence="7 9" id="KW-0129">CBS domain</keyword>
<dbReference type="InterPro" id="IPR016169">
    <property type="entry name" value="FAD-bd_PCMH_sub2"/>
</dbReference>
<dbReference type="InterPro" id="IPR002550">
    <property type="entry name" value="CNNM"/>
</dbReference>
<keyword evidence="5" id="KW-0677">Repeat</keyword>
<dbReference type="AlphaFoldDB" id="A0A9X6SS55"/>
<protein>
    <recommendedName>
        <fullName evidence="16">HlyC/CorC family transporter</fullName>
    </recommendedName>
</protein>
<dbReference type="EMBL" id="NVMX01000238">
    <property type="protein sequence ID" value="PDZ94210.1"/>
    <property type="molecule type" value="Genomic_DNA"/>
</dbReference>
<comment type="subcellular location">
    <subcellularLocation>
        <location evidence="1">Cell membrane</location>
        <topology evidence="1">Multi-pass membrane protein</topology>
    </subcellularLocation>
</comment>
<evidence type="ECO:0000256" key="10">
    <source>
        <dbReference type="PROSITE-ProRule" id="PRU01193"/>
    </source>
</evidence>
<feature type="domain" description="CBS" evidence="12">
    <location>
        <begin position="284"/>
        <end position="341"/>
    </location>
</feature>
<dbReference type="InterPro" id="IPR000644">
    <property type="entry name" value="CBS_dom"/>
</dbReference>
<evidence type="ECO:0000256" key="11">
    <source>
        <dbReference type="SAM" id="Phobius"/>
    </source>
</evidence>
<keyword evidence="3" id="KW-1003">Cell membrane</keyword>
<dbReference type="PROSITE" id="PS51371">
    <property type="entry name" value="CBS"/>
    <property type="match status" value="2"/>
</dbReference>
<dbReference type="InterPro" id="IPR036318">
    <property type="entry name" value="FAD-bd_PCMH-like_sf"/>
</dbReference>
<dbReference type="Pfam" id="PF00571">
    <property type="entry name" value="CBS"/>
    <property type="match status" value="2"/>
</dbReference>
<dbReference type="InterPro" id="IPR005170">
    <property type="entry name" value="Transptr-assoc_dom"/>
</dbReference>
<keyword evidence="4 10" id="KW-0812">Transmembrane</keyword>
<evidence type="ECO:0000313" key="15">
    <source>
        <dbReference type="Proteomes" id="UP000219922"/>
    </source>
</evidence>
<evidence type="ECO:0000256" key="8">
    <source>
        <dbReference type="ARBA" id="ARBA00023136"/>
    </source>
</evidence>
<proteinExistence type="inferred from homology"/>
<name>A0A9X6SS55_BACCE</name>
<dbReference type="InterPro" id="IPR046342">
    <property type="entry name" value="CBS_dom_sf"/>
</dbReference>
<dbReference type="Proteomes" id="UP000219922">
    <property type="component" value="Unassembled WGS sequence"/>
</dbReference>
<sequence length="430" mass="48930">MVGLRMFFVGLLILATAFFVAAEFAFLRVRSSKIDQLILEGNKRALMVQKVQSNLDGYLSACQLGITVTALGLGWLGEPTMALILDPLLKHFGLSGALSHTLSIIFAFSFITFLHVVAGELAPKTLAIQKAEKISLLLAAPMIGFYRIMYPFIWALNSSSSWVIGLFGLKPTNEHEEVHSEEELRIILSESYQSGEINQAEYKYVNRIFNFDELLAREIMVPRVDMKVIDVNDDLEKIIKTIGVEQYTRYPVINNDKDEVIGMLHVKELFFHYVKNKNLDLKKVIRPVLTVQETIPVKDLLKKMQIKRIPFALLKDEYGGTSGLVTIEDILEEIVGEIRDEFDNEEKPEVVIHNETEITVANNVLISQVNDLLHVSINNEEVDTIGGWLYVHNSGLSVNNKYEFENITFTVIEKSKNRYERIRIKVVHEE</sequence>
<evidence type="ECO:0000256" key="5">
    <source>
        <dbReference type="ARBA" id="ARBA00022737"/>
    </source>
</evidence>
<comment type="caution">
    <text evidence="14">The sequence shown here is derived from an EMBL/GenBank/DDBJ whole genome shotgun (WGS) entry which is preliminary data.</text>
</comment>
<evidence type="ECO:0000256" key="2">
    <source>
        <dbReference type="ARBA" id="ARBA00006337"/>
    </source>
</evidence>
<feature type="transmembrane region" description="Helical" evidence="11">
    <location>
        <begin position="6"/>
        <end position="27"/>
    </location>
</feature>
<dbReference type="PANTHER" id="PTHR43099">
    <property type="entry name" value="UPF0053 PROTEIN YRKA"/>
    <property type="match status" value="1"/>
</dbReference>
<feature type="domain" description="CNNM transmembrane" evidence="13">
    <location>
        <begin position="1"/>
        <end position="201"/>
    </location>
</feature>
<keyword evidence="8 10" id="KW-0472">Membrane</keyword>
<dbReference type="CDD" id="cd04590">
    <property type="entry name" value="CBS_pair_CorC_HlyC_assoc"/>
    <property type="match status" value="1"/>
</dbReference>
<feature type="transmembrane region" description="Helical" evidence="11">
    <location>
        <begin position="57"/>
        <end position="77"/>
    </location>
</feature>
<dbReference type="SUPFAM" id="SSF54631">
    <property type="entry name" value="CBS-domain pair"/>
    <property type="match status" value="1"/>
</dbReference>
<dbReference type="GO" id="GO:0005886">
    <property type="term" value="C:plasma membrane"/>
    <property type="evidence" value="ECO:0007669"/>
    <property type="project" value="UniProtKB-SubCell"/>
</dbReference>
<dbReference type="InterPro" id="IPR051676">
    <property type="entry name" value="UPF0053_domain"/>
</dbReference>
<evidence type="ECO:0000256" key="6">
    <source>
        <dbReference type="ARBA" id="ARBA00022989"/>
    </source>
</evidence>
<evidence type="ECO:0000256" key="7">
    <source>
        <dbReference type="ARBA" id="ARBA00023122"/>
    </source>
</evidence>
<dbReference type="RefSeq" id="WP_098007209.1">
    <property type="nucleotide sequence ID" value="NZ_JAWLRU010000002.1"/>
</dbReference>
<keyword evidence="6 10" id="KW-1133">Transmembrane helix</keyword>
<evidence type="ECO:0000259" key="13">
    <source>
        <dbReference type="PROSITE" id="PS51846"/>
    </source>
</evidence>
<comment type="similarity">
    <text evidence="2">Belongs to the UPF0053 family.</text>
</comment>
<evidence type="ECO:0000256" key="3">
    <source>
        <dbReference type="ARBA" id="ARBA00022475"/>
    </source>
</evidence>
<dbReference type="Pfam" id="PF03471">
    <property type="entry name" value="CorC_HlyC"/>
    <property type="match status" value="1"/>
</dbReference>
<gene>
    <name evidence="14" type="ORF">CON36_35010</name>
</gene>
<reference evidence="14 15" key="1">
    <citation type="submission" date="2017-09" db="EMBL/GenBank/DDBJ databases">
        <title>Large-scale bioinformatics analysis of Bacillus genomes uncovers conserved roles of natural products in bacterial physiology.</title>
        <authorList>
            <consortium name="Agbiome Team Llc"/>
            <person name="Bleich R.M."/>
            <person name="Grubbs K.J."/>
            <person name="Santa Maria K.C."/>
            <person name="Allen S.E."/>
            <person name="Farag S."/>
            <person name="Shank E.A."/>
            <person name="Bowers A."/>
        </authorList>
    </citation>
    <scope>NUCLEOTIDE SEQUENCE [LARGE SCALE GENOMIC DNA]</scope>
    <source>
        <strain evidence="14 15">AFS092789</strain>
    </source>
</reference>
<dbReference type="PROSITE" id="PS51846">
    <property type="entry name" value="CNNM"/>
    <property type="match status" value="1"/>
</dbReference>
<dbReference type="Pfam" id="PF01595">
    <property type="entry name" value="CNNM"/>
    <property type="match status" value="1"/>
</dbReference>
<dbReference type="PANTHER" id="PTHR43099:SF2">
    <property type="entry name" value="UPF0053 PROTEIN YRKA"/>
    <property type="match status" value="1"/>
</dbReference>
<feature type="transmembrane region" description="Helical" evidence="11">
    <location>
        <begin position="97"/>
        <end position="122"/>
    </location>
</feature>
<accession>A0A9X6SS55</accession>
<dbReference type="Gene3D" id="3.30.465.10">
    <property type="match status" value="1"/>
</dbReference>
<dbReference type="SMART" id="SM01091">
    <property type="entry name" value="CorC_HlyC"/>
    <property type="match status" value="1"/>
</dbReference>
<feature type="transmembrane region" description="Helical" evidence="11">
    <location>
        <begin position="134"/>
        <end position="156"/>
    </location>
</feature>
<evidence type="ECO:0000256" key="9">
    <source>
        <dbReference type="PROSITE-ProRule" id="PRU00703"/>
    </source>
</evidence>
<evidence type="ECO:0000313" key="14">
    <source>
        <dbReference type="EMBL" id="PDZ94210.1"/>
    </source>
</evidence>
<feature type="domain" description="CBS" evidence="12">
    <location>
        <begin position="220"/>
        <end position="281"/>
    </location>
</feature>
<dbReference type="SUPFAM" id="SSF56176">
    <property type="entry name" value="FAD-binding/transporter-associated domain-like"/>
    <property type="match status" value="1"/>
</dbReference>
<dbReference type="FunFam" id="3.10.580.10:FF:000002">
    <property type="entry name" value="Magnesium/cobalt efflux protein CorC"/>
    <property type="match status" value="1"/>
</dbReference>
<dbReference type="GO" id="GO:0050660">
    <property type="term" value="F:flavin adenine dinucleotide binding"/>
    <property type="evidence" value="ECO:0007669"/>
    <property type="project" value="InterPro"/>
</dbReference>
<evidence type="ECO:0000256" key="4">
    <source>
        <dbReference type="ARBA" id="ARBA00022692"/>
    </source>
</evidence>
<dbReference type="InterPro" id="IPR044751">
    <property type="entry name" value="Ion_transp-like_CBS"/>
</dbReference>